<dbReference type="AlphaFoldDB" id="Q8TXM8"/>
<dbReference type="FunCoup" id="Q8TXM8">
    <property type="interactions" value="1"/>
</dbReference>
<organism evidence="1 2">
    <name type="scientific">Methanopyrus kandleri (strain AV19 / DSM 6324 / JCM 9639 / NBRC 100938)</name>
    <dbReference type="NCBI Taxonomy" id="190192"/>
    <lineage>
        <taxon>Archaea</taxon>
        <taxon>Methanobacteriati</taxon>
        <taxon>Methanobacteriota</taxon>
        <taxon>Methanomada group</taxon>
        <taxon>Methanopyri</taxon>
        <taxon>Methanopyrales</taxon>
        <taxon>Methanopyraceae</taxon>
        <taxon>Methanopyrus</taxon>
    </lineage>
</organism>
<dbReference type="EnsemblBacteria" id="AAM01849">
    <property type="protein sequence ID" value="AAM01849"/>
    <property type="gene ID" value="MK0634"/>
</dbReference>
<dbReference type="KEGG" id="mka:MK0634"/>
<accession>Q8TXM8</accession>
<evidence type="ECO:0000313" key="1">
    <source>
        <dbReference type="EMBL" id="AAM01849.1"/>
    </source>
</evidence>
<proteinExistence type="predicted"/>
<dbReference type="InterPro" id="IPR012021">
    <property type="entry name" value="UCP005278"/>
</dbReference>
<dbReference type="PaxDb" id="190192-MK0634"/>
<reference evidence="1 2" key="1">
    <citation type="journal article" date="2002" name="Proc. Natl. Acad. Sci. U.S.A.">
        <title>The complete genome of hyperthermophile Methanopyrus kandleri AV19 and monophyly of archaeal methanogens.</title>
        <authorList>
            <person name="Slesarev A.I."/>
            <person name="Mezhevaya K.V."/>
            <person name="Makarova K.S."/>
            <person name="Polushin N.N."/>
            <person name="Shcherbinina O.V."/>
            <person name="Shakhova V.V."/>
            <person name="Belova G.I."/>
            <person name="Aravind L."/>
            <person name="Natale D.A."/>
            <person name="Rogozin I.B."/>
            <person name="Tatusov R.L."/>
            <person name="Wolf Y.I."/>
            <person name="Stetter K.O."/>
            <person name="Malykh A.G."/>
            <person name="Koonin E.V."/>
            <person name="Kozyavkin S.A."/>
        </authorList>
    </citation>
    <scope>NUCLEOTIDE SEQUENCE [LARGE SCALE GENOMIC DNA]</scope>
    <source>
        <strain evidence="2">AV19 / DSM 6324 / JCM 9639 / NBRC 100938</strain>
    </source>
</reference>
<evidence type="ECO:0000313" key="2">
    <source>
        <dbReference type="Proteomes" id="UP000001826"/>
    </source>
</evidence>
<dbReference type="Proteomes" id="UP000001826">
    <property type="component" value="Chromosome"/>
</dbReference>
<sequence>MRRLPRGVLCVGLRAVAFSADLSEDDVRVSRGLLRRVERDLKELRRGFRDELMYVVLGPVCGDDLAVVYVVEEGALEDVNAAVFDLFREYGGEDVMGVSESPEGAGEGPSYAEAACPESEYQDVVVTLFDTYAAENRVAEVAEVCRRAAEGLCYDVGGGPVQEPMEIPGVGYVGPETDDPVLIATTERLDQVGPTAGAILGAGRGAGARPVRRGAPAEVLPGTVIFSVAIVLNGNVIDGVRALEEGTGTERWPLRYL</sequence>
<name>Q8TXM8_METKA</name>
<protein>
    <submittedName>
        <fullName evidence="1">Uncharacterized protein conserved in archaea</fullName>
    </submittedName>
</protein>
<dbReference type="HOGENOM" id="CLU_1149814_0_0_2"/>
<dbReference type="STRING" id="190192.MK0634"/>
<dbReference type="PIRSF" id="PIRSF005278">
    <property type="entry name" value="UCP005278"/>
    <property type="match status" value="1"/>
</dbReference>
<dbReference type="EMBL" id="AE009439">
    <property type="protein sequence ID" value="AAM01849.1"/>
    <property type="molecule type" value="Genomic_DNA"/>
</dbReference>
<keyword evidence="2" id="KW-1185">Reference proteome</keyword>
<gene>
    <name evidence="1" type="ordered locus">MK0634</name>
</gene>
<dbReference type="InParanoid" id="Q8TXM8"/>